<reference evidence="2" key="1">
    <citation type="submission" date="2022-11" db="UniProtKB">
        <authorList>
            <consortium name="WormBaseParasite"/>
        </authorList>
    </citation>
    <scope>IDENTIFICATION</scope>
</reference>
<sequence length="10" mass="1148">MPIMASTNKR</sequence>
<evidence type="ECO:0000313" key="2">
    <source>
        <dbReference type="WBParaSite" id="nRc.2.0.1.t07174-RA"/>
    </source>
</evidence>
<keyword evidence="1" id="KW-1185">Reference proteome</keyword>
<accession>A0A915I0E5</accession>
<organism evidence="1 2">
    <name type="scientific">Romanomermis culicivorax</name>
    <name type="common">Nematode worm</name>
    <dbReference type="NCBI Taxonomy" id="13658"/>
    <lineage>
        <taxon>Eukaryota</taxon>
        <taxon>Metazoa</taxon>
        <taxon>Ecdysozoa</taxon>
        <taxon>Nematoda</taxon>
        <taxon>Enoplea</taxon>
        <taxon>Dorylaimia</taxon>
        <taxon>Mermithida</taxon>
        <taxon>Mermithoidea</taxon>
        <taxon>Mermithidae</taxon>
        <taxon>Romanomermis</taxon>
    </lineage>
</organism>
<dbReference type="Proteomes" id="UP000887565">
    <property type="component" value="Unplaced"/>
</dbReference>
<evidence type="ECO:0000313" key="1">
    <source>
        <dbReference type="Proteomes" id="UP000887565"/>
    </source>
</evidence>
<protein>
    <submittedName>
        <fullName evidence="2">Uncharacterized protein</fullName>
    </submittedName>
</protein>
<dbReference type="WBParaSite" id="nRc.2.0.1.t07174-RA">
    <property type="protein sequence ID" value="nRc.2.0.1.t07174-RA"/>
    <property type="gene ID" value="nRc.2.0.1.g07174"/>
</dbReference>
<name>A0A915I0E5_ROMCU</name>
<proteinExistence type="predicted"/>